<dbReference type="InterPro" id="IPR036138">
    <property type="entry name" value="PBP_dimer_sf"/>
</dbReference>
<name>A0A1G2CLG5_9BACT</name>
<dbReference type="PANTHER" id="PTHR30627:SF1">
    <property type="entry name" value="PEPTIDOGLYCAN D,D-TRANSPEPTIDASE FTSI"/>
    <property type="match status" value="1"/>
</dbReference>
<organism evidence="5 6">
    <name type="scientific">Candidatus Liptonbacteria bacterium RIFOXYB1_FULL_36_10</name>
    <dbReference type="NCBI Taxonomy" id="1798654"/>
    <lineage>
        <taxon>Bacteria</taxon>
        <taxon>Candidatus Liptoniibacteriota</taxon>
    </lineage>
</organism>
<protein>
    <recommendedName>
        <fullName evidence="7">Penicillin-binding protein transpeptidase domain-containing protein</fullName>
    </recommendedName>
</protein>
<dbReference type="GO" id="GO:0005886">
    <property type="term" value="C:plasma membrane"/>
    <property type="evidence" value="ECO:0007669"/>
    <property type="project" value="TreeGrafter"/>
</dbReference>
<dbReference type="Proteomes" id="UP000178599">
    <property type="component" value="Unassembled WGS sequence"/>
</dbReference>
<evidence type="ECO:0000256" key="2">
    <source>
        <dbReference type="ARBA" id="ARBA00023136"/>
    </source>
</evidence>
<gene>
    <name evidence="5" type="ORF">A2390_00480</name>
</gene>
<comment type="subcellular location">
    <subcellularLocation>
        <location evidence="1">Membrane</location>
    </subcellularLocation>
</comment>
<dbReference type="GO" id="GO:0071555">
    <property type="term" value="P:cell wall organization"/>
    <property type="evidence" value="ECO:0007669"/>
    <property type="project" value="TreeGrafter"/>
</dbReference>
<evidence type="ECO:0000313" key="5">
    <source>
        <dbReference type="EMBL" id="OGZ02077.1"/>
    </source>
</evidence>
<reference evidence="5 6" key="1">
    <citation type="journal article" date="2016" name="Nat. Commun.">
        <title>Thousands of microbial genomes shed light on interconnected biogeochemical processes in an aquifer system.</title>
        <authorList>
            <person name="Anantharaman K."/>
            <person name="Brown C.T."/>
            <person name="Hug L.A."/>
            <person name="Sharon I."/>
            <person name="Castelle C.J."/>
            <person name="Probst A.J."/>
            <person name="Thomas B.C."/>
            <person name="Singh A."/>
            <person name="Wilkins M.J."/>
            <person name="Karaoz U."/>
            <person name="Brodie E.L."/>
            <person name="Williams K.H."/>
            <person name="Hubbard S.S."/>
            <person name="Banfield J.F."/>
        </authorList>
    </citation>
    <scope>NUCLEOTIDE SEQUENCE [LARGE SCALE GENOMIC DNA]</scope>
</reference>
<proteinExistence type="predicted"/>
<evidence type="ECO:0000259" key="3">
    <source>
        <dbReference type="Pfam" id="PF00905"/>
    </source>
</evidence>
<accession>A0A1G2CLG5</accession>
<dbReference type="PANTHER" id="PTHR30627">
    <property type="entry name" value="PEPTIDOGLYCAN D,D-TRANSPEPTIDASE"/>
    <property type="match status" value="1"/>
</dbReference>
<feature type="domain" description="Penicillin-binding protein dimerisation" evidence="4">
    <location>
        <begin position="49"/>
        <end position="191"/>
    </location>
</feature>
<evidence type="ECO:0008006" key="7">
    <source>
        <dbReference type="Google" id="ProtNLM"/>
    </source>
</evidence>
<dbReference type="Pfam" id="PF03717">
    <property type="entry name" value="PBP_dimer"/>
    <property type="match status" value="1"/>
</dbReference>
<dbReference type="GO" id="GO:0008658">
    <property type="term" value="F:penicillin binding"/>
    <property type="evidence" value="ECO:0007669"/>
    <property type="project" value="InterPro"/>
</dbReference>
<evidence type="ECO:0000256" key="1">
    <source>
        <dbReference type="ARBA" id="ARBA00004370"/>
    </source>
</evidence>
<dbReference type="Gene3D" id="3.90.1310.10">
    <property type="entry name" value="Penicillin-binding protein 2a (Domain 2)"/>
    <property type="match status" value="1"/>
</dbReference>
<dbReference type="SUPFAM" id="SSF56601">
    <property type="entry name" value="beta-lactamase/transpeptidase-like"/>
    <property type="match status" value="1"/>
</dbReference>
<dbReference type="SUPFAM" id="SSF56519">
    <property type="entry name" value="Penicillin binding protein dimerisation domain"/>
    <property type="match status" value="1"/>
</dbReference>
<dbReference type="InterPro" id="IPR001460">
    <property type="entry name" value="PCN-bd_Tpept"/>
</dbReference>
<dbReference type="Pfam" id="PF00905">
    <property type="entry name" value="Transpeptidase"/>
    <property type="match status" value="1"/>
</dbReference>
<comment type="caution">
    <text evidence="5">The sequence shown here is derived from an EMBL/GenBank/DDBJ whole genome shotgun (WGS) entry which is preliminary data.</text>
</comment>
<keyword evidence="2" id="KW-0472">Membrane</keyword>
<dbReference type="InterPro" id="IPR012338">
    <property type="entry name" value="Beta-lactam/transpept-like"/>
</dbReference>
<dbReference type="AlphaFoldDB" id="A0A1G2CLG5"/>
<sequence length="548" mass="60203">MKFRFLFLVIVFTVLFSVLVFNLYNIQVRKGNFYVASAKSQLENSGALHATRGGIYFTNKESGKIPAAIEKEYFEIFAVPDEIEDPVITAEKIFSVVSISKSDLINLFKKPKDKYELLVKRASEEQKAFIRNNFIKEIYLKSHTERFYPLEKTASHLLGFAGVSKDSDNPSGLYGLEKFFNEKLSGKDGFAKGDGIISPVSGEDIFLNIDRNIESQAEEILSDLVLNFKAQGGSAIVSDPKNGKILAMASLPNFNPNNYSKYPIQNFLNPATEKVYEPGSIFKVITMAIGLDSDSITPETTYVDKGSLTINGSTIKNWDLKAHGRQTMTNVIEQSLNTGAVFAEEQIGRSIFLEYLKKFGLGEISGISLSGEVRGNIKSLEINPKDINFATASFGQGISVTPVSLLKAVSVIANGGNLVDFAIVQGEEDKNPQRIISEDAARKTITMMISAVDKALVAKIEGYNIAGKTGTAQVPDFVKGGYTKDVINTYIGFAPAYDPKFIILIKLDKPAGAPLAGQTVVPAFRKLAEFIINYYNIPPDRTEEKSSN</sequence>
<dbReference type="InterPro" id="IPR050515">
    <property type="entry name" value="Beta-lactam/transpept"/>
</dbReference>
<dbReference type="InterPro" id="IPR005311">
    <property type="entry name" value="PBP_dimer"/>
</dbReference>
<evidence type="ECO:0000259" key="4">
    <source>
        <dbReference type="Pfam" id="PF03717"/>
    </source>
</evidence>
<dbReference type="Gene3D" id="3.30.450.330">
    <property type="match status" value="1"/>
</dbReference>
<dbReference type="Gene3D" id="3.40.710.10">
    <property type="entry name" value="DD-peptidase/beta-lactamase superfamily"/>
    <property type="match status" value="1"/>
</dbReference>
<dbReference type="EMBL" id="MHLE01000043">
    <property type="protein sequence ID" value="OGZ02077.1"/>
    <property type="molecule type" value="Genomic_DNA"/>
</dbReference>
<feature type="domain" description="Penicillin-binding protein transpeptidase" evidence="3">
    <location>
        <begin position="233"/>
        <end position="526"/>
    </location>
</feature>
<evidence type="ECO:0000313" key="6">
    <source>
        <dbReference type="Proteomes" id="UP000178599"/>
    </source>
</evidence>